<organism evidence="8 9">
    <name type="scientific">Salix dunnii</name>
    <dbReference type="NCBI Taxonomy" id="1413687"/>
    <lineage>
        <taxon>Eukaryota</taxon>
        <taxon>Viridiplantae</taxon>
        <taxon>Streptophyta</taxon>
        <taxon>Embryophyta</taxon>
        <taxon>Tracheophyta</taxon>
        <taxon>Spermatophyta</taxon>
        <taxon>Magnoliopsida</taxon>
        <taxon>eudicotyledons</taxon>
        <taxon>Gunneridae</taxon>
        <taxon>Pentapetalae</taxon>
        <taxon>rosids</taxon>
        <taxon>fabids</taxon>
        <taxon>Malpighiales</taxon>
        <taxon>Salicaceae</taxon>
        <taxon>Saliceae</taxon>
        <taxon>Salix</taxon>
    </lineage>
</organism>
<evidence type="ECO:0000313" key="9">
    <source>
        <dbReference type="Proteomes" id="UP000657918"/>
    </source>
</evidence>
<dbReference type="PANTHER" id="PTHR31945">
    <property type="entry name" value="TRANSCRIPTION FACTOR SCREAM2-RELATED"/>
    <property type="match status" value="1"/>
</dbReference>
<feature type="domain" description="BHLH" evidence="7">
    <location>
        <begin position="764"/>
        <end position="813"/>
    </location>
</feature>
<feature type="coiled-coil region" evidence="5">
    <location>
        <begin position="116"/>
        <end position="146"/>
    </location>
</feature>
<keyword evidence="9" id="KW-1185">Reference proteome</keyword>
<keyword evidence="4" id="KW-0539">Nucleus</keyword>
<dbReference type="PANTHER" id="PTHR31945:SF26">
    <property type="entry name" value="TRANSCRIPTION FACTOR BHLH35"/>
    <property type="match status" value="1"/>
</dbReference>
<evidence type="ECO:0000256" key="4">
    <source>
        <dbReference type="ARBA" id="ARBA00023242"/>
    </source>
</evidence>
<evidence type="ECO:0000256" key="2">
    <source>
        <dbReference type="ARBA" id="ARBA00023015"/>
    </source>
</evidence>
<feature type="region of interest" description="Disordered" evidence="6">
    <location>
        <begin position="64"/>
        <end position="87"/>
    </location>
</feature>
<feature type="domain" description="BHLH" evidence="7">
    <location>
        <begin position="484"/>
        <end position="533"/>
    </location>
</feature>
<dbReference type="SUPFAM" id="SSF55021">
    <property type="entry name" value="ACT-like"/>
    <property type="match status" value="1"/>
</dbReference>
<gene>
    <name evidence="8" type="ORF">SADUNF_Sadunf18G0108400</name>
</gene>
<dbReference type="SUPFAM" id="SSF47459">
    <property type="entry name" value="HLH, helix-loop-helix DNA-binding domain"/>
    <property type="match status" value="4"/>
</dbReference>
<dbReference type="SMART" id="SM00353">
    <property type="entry name" value="HLH"/>
    <property type="match status" value="4"/>
</dbReference>
<sequence length="961" mass="110118">MSNRRTISLKPCVGILKSKNNSIHELQPHSQSMETFDYQTYWEMANMSWNDELNSWEMDQASSQIYDSSSPDGAASALASRNTVSERNRRKKLNDKLFALREAVPKISKLDKASIIKDAIDYIQDLQQQETRLQAEIRELESERLENDKGYEFERDLPVLLTSKKIPDPRSDPIEVHQLRVTSMGEKTLFVSLTCSQARGAMTRICEVFESLKVKIITASVTTVSGMVKTTILIEADLEEIDHLRLKIERAISALNWETNQQFTVGNSDSSSPDENTQTIASKNIVSERSRRQKLSDKLLALREAVPKISKLDKASVIKDAIDYIQDLQEQERRLQADIRELESRRLEKNHTPDIEDELPVLLRSKRTKYDQVYDHWLARSTCPIQVHELSVTSMREKTLSVSLTCSKTTDAMIRICEVFESLKLKIITANITALSGMVKKTVLIEVDEEEKENLKTKIERACSKISTNFLMRSHDAKKELSTIHTCPEKFQRETGGRKLNDKLFALREAVPKISKLDKASIIKDAIDYIQDLQQQETRLQAEIRELESERLENDKGYEFERDLPVLLTSKKIPDPRSHPIEVHQLRVTSMGEKTLFVSLTCSQAREAMARICEVFESLKVMIITASVTTVSGMVKTTILIEADLEEIDYLRLKIERAISALSGPYNPQSILACFDKNYRLSIPHNSGMVVQARLTLLLSFEFSFCPSTQPHISMDIIDNHLEYQNYWETNLFWNEALDYSWETNQQFSVGNSDSSSPDENNQPIASKNIVSERRRRQKLSDKLLALREAVPKISKLDKASVIKDAIDYIQDLQEQERRLQADIRELESRRLEKNHTPYIEDELPVLLRSKRTKYEHVYDHWLARSTCPIQVHELSVTSMGEKTLFVSLTCSTTTDAMIRICDVFESLKLKIITANITTLSGMVKKTVLIEVDEEEKEHLKTKIERAVSALRSAYNPIMGI</sequence>
<dbReference type="AlphaFoldDB" id="A0A835MGP5"/>
<keyword evidence="5" id="KW-0175">Coiled coil</keyword>
<proteinExistence type="predicted"/>
<protein>
    <recommendedName>
        <fullName evidence="7">BHLH domain-containing protein</fullName>
    </recommendedName>
</protein>
<feature type="coiled-coil region" evidence="5">
    <location>
        <begin position="523"/>
        <end position="553"/>
    </location>
</feature>
<feature type="domain" description="BHLH" evidence="7">
    <location>
        <begin position="279"/>
        <end position="328"/>
    </location>
</feature>
<dbReference type="Proteomes" id="UP000657918">
    <property type="component" value="Unassembled WGS sequence"/>
</dbReference>
<evidence type="ECO:0000259" key="7">
    <source>
        <dbReference type="PROSITE" id="PS50888"/>
    </source>
</evidence>
<evidence type="ECO:0000256" key="6">
    <source>
        <dbReference type="SAM" id="MobiDB-lite"/>
    </source>
</evidence>
<feature type="compositionally biased region" description="Polar residues" evidence="6">
    <location>
        <begin position="749"/>
        <end position="770"/>
    </location>
</feature>
<dbReference type="OrthoDB" id="623055at2759"/>
<keyword evidence="3" id="KW-0804">Transcription</keyword>
<dbReference type="GO" id="GO:0005634">
    <property type="term" value="C:nucleus"/>
    <property type="evidence" value="ECO:0007669"/>
    <property type="project" value="UniProtKB-SubCell"/>
</dbReference>
<dbReference type="GO" id="GO:0003700">
    <property type="term" value="F:DNA-binding transcription factor activity"/>
    <property type="evidence" value="ECO:0007669"/>
    <property type="project" value="TreeGrafter"/>
</dbReference>
<reference evidence="8 9" key="1">
    <citation type="submission" date="2020-10" db="EMBL/GenBank/DDBJ databases">
        <title>Plant Genome Project.</title>
        <authorList>
            <person name="Zhang R.-G."/>
        </authorList>
    </citation>
    <scope>NUCLEOTIDE SEQUENCE [LARGE SCALE GENOMIC DNA]</scope>
    <source>
        <strain evidence="8">FAFU-HL-1</strain>
        <tissue evidence="8">Leaf</tissue>
    </source>
</reference>
<name>A0A835MGP5_9ROSI</name>
<dbReference type="Pfam" id="PF22754">
    <property type="entry name" value="bHLH-TF_ACT-like_plant"/>
    <property type="match status" value="4"/>
</dbReference>
<dbReference type="Pfam" id="PF00010">
    <property type="entry name" value="HLH"/>
    <property type="match status" value="4"/>
</dbReference>
<dbReference type="EMBL" id="JADGMS010000018">
    <property type="protein sequence ID" value="KAF9662959.1"/>
    <property type="molecule type" value="Genomic_DNA"/>
</dbReference>
<feature type="region of interest" description="Disordered" evidence="6">
    <location>
        <begin position="749"/>
        <end position="774"/>
    </location>
</feature>
<accession>A0A835MGP5</accession>
<comment type="subcellular location">
    <subcellularLocation>
        <location evidence="1">Nucleus</location>
    </subcellularLocation>
</comment>
<evidence type="ECO:0000256" key="5">
    <source>
        <dbReference type="SAM" id="Coils"/>
    </source>
</evidence>
<evidence type="ECO:0000256" key="1">
    <source>
        <dbReference type="ARBA" id="ARBA00004123"/>
    </source>
</evidence>
<dbReference type="GO" id="GO:0046983">
    <property type="term" value="F:protein dimerization activity"/>
    <property type="evidence" value="ECO:0007669"/>
    <property type="project" value="InterPro"/>
</dbReference>
<dbReference type="PROSITE" id="PS50888">
    <property type="entry name" value="BHLH"/>
    <property type="match status" value="4"/>
</dbReference>
<dbReference type="InterPro" id="IPR051358">
    <property type="entry name" value="TF_AMS/ICE1/BHLH6-like"/>
</dbReference>
<evidence type="ECO:0000313" key="8">
    <source>
        <dbReference type="EMBL" id="KAF9662959.1"/>
    </source>
</evidence>
<dbReference type="Gene3D" id="4.10.280.10">
    <property type="entry name" value="Helix-loop-helix DNA-binding domain"/>
    <property type="match status" value="4"/>
</dbReference>
<dbReference type="InterPro" id="IPR045865">
    <property type="entry name" value="ACT-like_dom_sf"/>
</dbReference>
<dbReference type="InterPro" id="IPR036638">
    <property type="entry name" value="HLH_DNA-bd_sf"/>
</dbReference>
<evidence type="ECO:0000256" key="3">
    <source>
        <dbReference type="ARBA" id="ARBA00023163"/>
    </source>
</evidence>
<feature type="coiled-coil region" evidence="5">
    <location>
        <begin position="318"/>
        <end position="348"/>
    </location>
</feature>
<dbReference type="InterPro" id="IPR011598">
    <property type="entry name" value="bHLH_dom"/>
</dbReference>
<keyword evidence="2" id="KW-0805">Transcription regulation</keyword>
<feature type="domain" description="BHLH" evidence="7">
    <location>
        <begin position="77"/>
        <end position="126"/>
    </location>
</feature>
<comment type="caution">
    <text evidence="8">The sequence shown here is derived from an EMBL/GenBank/DDBJ whole genome shotgun (WGS) entry which is preliminary data.</text>
</comment>
<dbReference type="GO" id="GO:0043565">
    <property type="term" value="F:sequence-specific DNA binding"/>
    <property type="evidence" value="ECO:0007669"/>
    <property type="project" value="TreeGrafter"/>
</dbReference>
<dbReference type="InterPro" id="IPR054502">
    <property type="entry name" value="bHLH-TF_ACT-like_plant"/>
</dbReference>
<feature type="coiled-coil region" evidence="5">
    <location>
        <begin position="803"/>
        <end position="833"/>
    </location>
</feature>